<comment type="caution">
    <text evidence="4">The sequence shown here is derived from an EMBL/GenBank/DDBJ whole genome shotgun (WGS) entry which is preliminary data.</text>
</comment>
<dbReference type="InterPro" id="IPR036291">
    <property type="entry name" value="NAD(P)-bd_dom_sf"/>
</dbReference>
<dbReference type="GO" id="GO:0000140">
    <property type="term" value="F:acylglycerone-phosphate reductase (NADP+) activity"/>
    <property type="evidence" value="ECO:0007669"/>
    <property type="project" value="TreeGrafter"/>
</dbReference>
<evidence type="ECO:0000313" key="5">
    <source>
        <dbReference type="Proteomes" id="UP000295468"/>
    </source>
</evidence>
<dbReference type="GO" id="GO:0019433">
    <property type="term" value="P:triglyceride catabolic process"/>
    <property type="evidence" value="ECO:0007669"/>
    <property type="project" value="TreeGrafter"/>
</dbReference>
<proteinExistence type="inferred from homology"/>
<accession>A0A4R6TM16</accession>
<evidence type="ECO:0000256" key="1">
    <source>
        <dbReference type="ARBA" id="ARBA00006484"/>
    </source>
</evidence>
<dbReference type="EMBL" id="SNYI01000002">
    <property type="protein sequence ID" value="TDQ31592.1"/>
    <property type="molecule type" value="Genomic_DNA"/>
</dbReference>
<dbReference type="RefSeq" id="WP_133644404.1">
    <property type="nucleotide sequence ID" value="NZ_SNYI01000002.1"/>
</dbReference>
<dbReference type="Proteomes" id="UP000295468">
    <property type="component" value="Unassembled WGS sequence"/>
</dbReference>
<dbReference type="SUPFAM" id="SSF51735">
    <property type="entry name" value="NAD(P)-binding Rossmann-fold domains"/>
    <property type="match status" value="1"/>
</dbReference>
<evidence type="ECO:0000313" key="4">
    <source>
        <dbReference type="EMBL" id="TDQ31592.1"/>
    </source>
</evidence>
<dbReference type="Pfam" id="PF00106">
    <property type="entry name" value="adh_short"/>
    <property type="match status" value="1"/>
</dbReference>
<sequence length="269" mass="29735">MKNKVVLITGGSSGIGLAIGTFLSQKGYTVYGTSRNPEKNKDFSAFKLLELDVCDRQSIVSATAQLQQLEGRIDILINNAGVGITGPIEETPEEEVQKAFDTNLHGPLAMIQAVLPIMRQQGSGLIINITSIAGYMGLPYRAYYSASKGALELMTEALRMELKDFNIQCTSVAPGDFATNIAAGRYHAPVSEQSPYRDAYSNTLRLMDQHVDAGQDPVRVAEKVYRVIQTKRPKVHYRVGSPLQKFSLVLKSILPDKLYERLLINHYKL</sequence>
<dbReference type="AlphaFoldDB" id="A0A4R6TM16"/>
<evidence type="ECO:0000256" key="2">
    <source>
        <dbReference type="ARBA" id="ARBA00023002"/>
    </source>
</evidence>
<dbReference type="InterPro" id="IPR002347">
    <property type="entry name" value="SDR_fam"/>
</dbReference>
<dbReference type="InterPro" id="IPR020904">
    <property type="entry name" value="Sc_DH/Rdtase_CS"/>
</dbReference>
<dbReference type="PANTHER" id="PTHR44169">
    <property type="entry name" value="NADPH-DEPENDENT 1-ACYLDIHYDROXYACETONE PHOSPHATE REDUCTASE"/>
    <property type="match status" value="1"/>
</dbReference>
<organism evidence="4 5">
    <name type="scientific">Zeaxanthinibacter enoshimensis</name>
    <dbReference type="NCBI Taxonomy" id="392009"/>
    <lineage>
        <taxon>Bacteria</taxon>
        <taxon>Pseudomonadati</taxon>
        <taxon>Bacteroidota</taxon>
        <taxon>Flavobacteriia</taxon>
        <taxon>Flavobacteriales</taxon>
        <taxon>Flavobacteriaceae</taxon>
        <taxon>Zeaxanthinibacter</taxon>
    </lineage>
</organism>
<gene>
    <name evidence="4" type="ORF">CLV82_2300</name>
</gene>
<evidence type="ECO:0000256" key="3">
    <source>
        <dbReference type="RuleBase" id="RU000363"/>
    </source>
</evidence>
<dbReference type="PROSITE" id="PS00061">
    <property type="entry name" value="ADH_SHORT"/>
    <property type="match status" value="1"/>
</dbReference>
<dbReference type="PRINTS" id="PR00081">
    <property type="entry name" value="GDHRDH"/>
</dbReference>
<dbReference type="Gene3D" id="3.40.50.720">
    <property type="entry name" value="NAD(P)-binding Rossmann-like Domain"/>
    <property type="match status" value="1"/>
</dbReference>
<dbReference type="GO" id="GO:0005811">
    <property type="term" value="C:lipid droplet"/>
    <property type="evidence" value="ECO:0007669"/>
    <property type="project" value="TreeGrafter"/>
</dbReference>
<name>A0A4R6TM16_9FLAO</name>
<dbReference type="PANTHER" id="PTHR44169:SF6">
    <property type="entry name" value="NADPH-DEPENDENT 1-ACYLDIHYDROXYACETONE PHOSPHATE REDUCTASE"/>
    <property type="match status" value="1"/>
</dbReference>
<reference evidence="4 5" key="1">
    <citation type="submission" date="2019-03" db="EMBL/GenBank/DDBJ databases">
        <title>Genomic Encyclopedia of Archaeal and Bacterial Type Strains, Phase II (KMG-II): from individual species to whole genera.</title>
        <authorList>
            <person name="Goeker M."/>
        </authorList>
    </citation>
    <scope>NUCLEOTIDE SEQUENCE [LARGE SCALE GENOMIC DNA]</scope>
    <source>
        <strain evidence="4 5">DSM 18435</strain>
    </source>
</reference>
<comment type="similarity">
    <text evidence="1 3">Belongs to the short-chain dehydrogenases/reductases (SDR) family.</text>
</comment>
<keyword evidence="5" id="KW-1185">Reference proteome</keyword>
<protein>
    <submittedName>
        <fullName evidence="4">Short-subunit dehydrogenase</fullName>
    </submittedName>
</protein>
<dbReference type="CDD" id="cd05374">
    <property type="entry name" value="17beta-HSD-like_SDR_c"/>
    <property type="match status" value="1"/>
</dbReference>
<dbReference type="PRINTS" id="PR00080">
    <property type="entry name" value="SDRFAMILY"/>
</dbReference>
<dbReference type="GO" id="GO:0006654">
    <property type="term" value="P:phosphatidic acid biosynthetic process"/>
    <property type="evidence" value="ECO:0007669"/>
    <property type="project" value="TreeGrafter"/>
</dbReference>
<dbReference type="OrthoDB" id="822355at2"/>
<keyword evidence="2" id="KW-0560">Oxidoreductase</keyword>
<dbReference type="GO" id="GO:0004806">
    <property type="term" value="F:triacylglycerol lipase activity"/>
    <property type="evidence" value="ECO:0007669"/>
    <property type="project" value="TreeGrafter"/>
</dbReference>